<keyword evidence="10 11" id="KW-0472">Membrane</keyword>
<dbReference type="AlphaFoldDB" id="A0A9X1UVX0"/>
<protein>
    <recommendedName>
        <fullName evidence="11">Zinc metalloprotease</fullName>
        <ecNumber evidence="11">3.4.24.-</ecNumber>
    </recommendedName>
</protein>
<keyword evidence="8 11" id="KW-1133">Transmembrane helix</keyword>
<dbReference type="InterPro" id="IPR004387">
    <property type="entry name" value="Pept_M50_Zn"/>
</dbReference>
<dbReference type="PANTHER" id="PTHR42837:SF2">
    <property type="entry name" value="MEMBRANE METALLOPROTEASE ARASP2, CHLOROPLASTIC-RELATED"/>
    <property type="match status" value="1"/>
</dbReference>
<dbReference type="NCBIfam" id="TIGR00054">
    <property type="entry name" value="RIP metalloprotease RseP"/>
    <property type="match status" value="1"/>
</dbReference>
<feature type="transmembrane region" description="Helical" evidence="11">
    <location>
        <begin position="104"/>
        <end position="129"/>
    </location>
</feature>
<dbReference type="CDD" id="cd23081">
    <property type="entry name" value="cpPDZ_EcRseP-like"/>
    <property type="match status" value="1"/>
</dbReference>
<dbReference type="Gene3D" id="2.30.42.10">
    <property type="match status" value="1"/>
</dbReference>
<evidence type="ECO:0000256" key="5">
    <source>
        <dbReference type="ARBA" id="ARBA00022692"/>
    </source>
</evidence>
<dbReference type="GO" id="GO:0016020">
    <property type="term" value="C:membrane"/>
    <property type="evidence" value="ECO:0007669"/>
    <property type="project" value="UniProtKB-SubCell"/>
</dbReference>
<dbReference type="CDD" id="cd06163">
    <property type="entry name" value="S2P-M50_PDZ_RseP-like"/>
    <property type="match status" value="1"/>
</dbReference>
<keyword evidence="9 11" id="KW-0482">Metalloprotease</keyword>
<comment type="similarity">
    <text evidence="3 11">Belongs to the peptidase M50B family.</text>
</comment>
<feature type="domain" description="Peptidase M50" evidence="12">
    <location>
        <begin position="11"/>
        <end position="423"/>
    </location>
</feature>
<comment type="caution">
    <text evidence="13">The sequence shown here is derived from an EMBL/GenBank/DDBJ whole genome shotgun (WGS) entry which is preliminary data.</text>
</comment>
<evidence type="ECO:0000256" key="8">
    <source>
        <dbReference type="ARBA" id="ARBA00022989"/>
    </source>
</evidence>
<keyword evidence="7 11" id="KW-0862">Zinc</keyword>
<evidence type="ECO:0000256" key="6">
    <source>
        <dbReference type="ARBA" id="ARBA00022801"/>
    </source>
</evidence>
<gene>
    <name evidence="13" type="primary">rseP</name>
    <name evidence="13" type="ORF">LU635_06695</name>
</gene>
<keyword evidence="5 11" id="KW-0812">Transmembrane</keyword>
<feature type="transmembrane region" description="Helical" evidence="11">
    <location>
        <begin position="408"/>
        <end position="427"/>
    </location>
</feature>
<feature type="transmembrane region" description="Helical" evidence="11">
    <location>
        <begin position="369"/>
        <end position="396"/>
    </location>
</feature>
<proteinExistence type="inferred from homology"/>
<keyword evidence="4" id="KW-0645">Protease</keyword>
<organism evidence="13 14">
    <name type="scientific">Christiangramia crocea</name>
    <dbReference type="NCBI Taxonomy" id="2904124"/>
    <lineage>
        <taxon>Bacteria</taxon>
        <taxon>Pseudomonadati</taxon>
        <taxon>Bacteroidota</taxon>
        <taxon>Flavobacteriia</taxon>
        <taxon>Flavobacteriales</taxon>
        <taxon>Flavobacteriaceae</taxon>
        <taxon>Christiangramia</taxon>
    </lineage>
</organism>
<dbReference type="GO" id="GO:0004222">
    <property type="term" value="F:metalloendopeptidase activity"/>
    <property type="evidence" value="ECO:0007669"/>
    <property type="project" value="InterPro"/>
</dbReference>
<evidence type="ECO:0000313" key="14">
    <source>
        <dbReference type="Proteomes" id="UP001139344"/>
    </source>
</evidence>
<reference evidence="13" key="1">
    <citation type="submission" date="2021-12" db="EMBL/GenBank/DDBJ databases">
        <title>Description of Gramella crocea sp. nov., a new bacterium isolated from activated sludge.</title>
        <authorList>
            <person name="Zhang X."/>
        </authorList>
    </citation>
    <scope>NUCLEOTIDE SEQUENCE</scope>
    <source>
        <strain evidence="13">YB25</strain>
    </source>
</reference>
<keyword evidence="14" id="KW-1185">Reference proteome</keyword>
<dbReference type="Pfam" id="PF02163">
    <property type="entry name" value="Peptidase_M50"/>
    <property type="match status" value="1"/>
</dbReference>
<evidence type="ECO:0000256" key="2">
    <source>
        <dbReference type="ARBA" id="ARBA00004141"/>
    </source>
</evidence>
<feature type="transmembrane region" description="Helical" evidence="11">
    <location>
        <begin position="12"/>
        <end position="33"/>
    </location>
</feature>
<evidence type="ECO:0000256" key="4">
    <source>
        <dbReference type="ARBA" id="ARBA00022670"/>
    </source>
</evidence>
<keyword evidence="6 11" id="KW-0378">Hydrolase</keyword>
<comment type="subcellular location">
    <subcellularLocation>
        <location evidence="2">Membrane</location>
        <topology evidence="2">Multi-pass membrane protein</topology>
    </subcellularLocation>
</comment>
<evidence type="ECO:0000256" key="9">
    <source>
        <dbReference type="ARBA" id="ARBA00023049"/>
    </source>
</evidence>
<evidence type="ECO:0000256" key="1">
    <source>
        <dbReference type="ARBA" id="ARBA00001947"/>
    </source>
</evidence>
<evidence type="ECO:0000256" key="10">
    <source>
        <dbReference type="ARBA" id="ARBA00023136"/>
    </source>
</evidence>
<name>A0A9X1UVX0_9FLAO</name>
<dbReference type="GO" id="GO:0046872">
    <property type="term" value="F:metal ion binding"/>
    <property type="evidence" value="ECO:0007669"/>
    <property type="project" value="UniProtKB-KW"/>
</dbReference>
<evidence type="ECO:0000256" key="7">
    <source>
        <dbReference type="ARBA" id="ARBA00022833"/>
    </source>
</evidence>
<dbReference type="Proteomes" id="UP001139344">
    <property type="component" value="Unassembled WGS sequence"/>
</dbReference>
<evidence type="ECO:0000256" key="11">
    <source>
        <dbReference type="RuleBase" id="RU362031"/>
    </source>
</evidence>
<dbReference type="PANTHER" id="PTHR42837">
    <property type="entry name" value="REGULATOR OF SIGMA-E PROTEASE RSEP"/>
    <property type="match status" value="1"/>
</dbReference>
<dbReference type="InterPro" id="IPR008915">
    <property type="entry name" value="Peptidase_M50"/>
</dbReference>
<sequence length="438" mass="49718">MDPFLVKAIQLILSLSFLIVLHELGHFVPAKLFKTRVEKFFLFFDVKFALFKKKIGDTVYGIGWLPLGGYVKISGMIDESMDKEQMAQPPKEWEFRSKPAWQRLIIMLGGVTVNLILGFLIYMMIMFVWGKAYVGPDEMPEGFAVVDSFKEYGFQDGDKILQVNGKEFENSLDINKHLFMRDVRTITVIHENGTEETISIPEEIGVRMFEQGVMQPFVPINYPVLDTVAENMAAAKAGLKKGDSIISLNNIEIGYWHEIAPISTENKQKEIEVVYKRDGEILSTSVQPDEDGKLGIAPVTGIEIKRKNFGFAESISKGFDYGYWTLRDYVYQFKYVFSKKGASQLGGFGAIGGLFPDTWNWAGFWHTTALLSIILAFMNILPIPALDGGHVMFLLYEMVTGRKPNDKFMEIAQMVGFFILIALVLFANGNDIYRWLFE</sequence>
<dbReference type="InterPro" id="IPR036034">
    <property type="entry name" value="PDZ_sf"/>
</dbReference>
<dbReference type="RefSeq" id="WP_240097459.1">
    <property type="nucleotide sequence ID" value="NZ_JAJSON010000016.1"/>
</dbReference>
<dbReference type="EMBL" id="JAJSON010000016">
    <property type="protein sequence ID" value="MCG9971322.1"/>
    <property type="molecule type" value="Genomic_DNA"/>
</dbReference>
<dbReference type="EC" id="3.4.24.-" evidence="11"/>
<keyword evidence="11" id="KW-0479">Metal-binding</keyword>
<evidence type="ECO:0000256" key="3">
    <source>
        <dbReference type="ARBA" id="ARBA00007931"/>
    </source>
</evidence>
<dbReference type="GO" id="GO:0006508">
    <property type="term" value="P:proteolysis"/>
    <property type="evidence" value="ECO:0007669"/>
    <property type="project" value="UniProtKB-KW"/>
</dbReference>
<comment type="cofactor">
    <cofactor evidence="1 11">
        <name>Zn(2+)</name>
        <dbReference type="ChEBI" id="CHEBI:29105"/>
    </cofactor>
</comment>
<evidence type="ECO:0000313" key="13">
    <source>
        <dbReference type="EMBL" id="MCG9971322.1"/>
    </source>
</evidence>
<dbReference type="SUPFAM" id="SSF50156">
    <property type="entry name" value="PDZ domain-like"/>
    <property type="match status" value="2"/>
</dbReference>
<evidence type="ECO:0000259" key="12">
    <source>
        <dbReference type="Pfam" id="PF02163"/>
    </source>
</evidence>
<accession>A0A9X1UVX0</accession>